<keyword evidence="2" id="KW-0812">Transmembrane</keyword>
<proteinExistence type="predicted"/>
<keyword evidence="2" id="KW-1133">Transmembrane helix</keyword>
<keyword evidence="4" id="KW-1185">Reference proteome</keyword>
<comment type="caution">
    <text evidence="3">The sequence shown here is derived from an EMBL/GenBank/DDBJ whole genome shotgun (WGS) entry which is preliminary data.</text>
</comment>
<sequence length="869" mass="96217">MESYEKEGDKQPVAITEEEKKRAKLQLATNVKTRRASIDSVGIKIPSIFGSTRASVANKLSGASRKSTLSQKALQINNNPLVELSSNDIYNSEEDGIDLKDDSSDLYSIKIDDINGSPSSQSAFSSKATNRSSLNPAASVSEDGDNRRSSMRQSAVESSKRGSIMKNTRRRLSFMVKSGAEDNDGSDEESENEDDNLTTIQLRSSTIPVPVGRNSAISQGRGSVAAVGTDSSNRVSWGRDNTPATINISEEKKEKNNEKEEEEEETSRGRQKRSDQKMPTKSPDNSKSTIDKGTHSHFSMGSDMTDEGIITKWILKYEAWKDIFLNTDFFKAIIWAYESTRLMIYLYTILHVMTLIAIALLFHYAIGTLVPSILFYNMIHLVMSILGKFGFIVGLRSTQLISKEFTARNMIKRGKGVSLTSILNPIPMVKLNAEEGKTLRYIFLFSILLIEAVIWFLGIQMEWEPTISELGVFPCTKIRYLTKPDISSFAGKLGNYLQGDSDLSMVYSFGLPLGDGVVGGIAAWPLVFPSSLFTVQQDGVGFAINAVCGDLQLALSNTGNGLTQFKILSTTVWSTMFSMKIQVQLPAGSHDWLQFLNSDITQQCDVRYIMGDANINFGFAADEWGGITSQYIESLKLGNLTINNGESSNLYFGLMQDEFGINSEHENITSWVIEGVKGVFNNTSYGTSQGAVFSNFFQWATLPDGYYHVDCVWKGVAAAMAMVAHYVLLQYDTGDTTVCSYQGMQEAGVIQCPQYVVIMAILALIISLIAELSQLFWWFLLSGGGEKNDRAAKILESPMQLLYDIRLGGTNIMGELDGDTHTRKAIIEHYENVIVRFGESRHTRPNPIGMLILGSPGEVMAMSEKREYY</sequence>
<feature type="compositionally biased region" description="Polar residues" evidence="1">
    <location>
        <begin position="279"/>
        <end position="288"/>
    </location>
</feature>
<gene>
    <name evidence="3" type="ORF">HK100_005039</name>
</gene>
<feature type="compositionally biased region" description="Acidic residues" evidence="1">
    <location>
        <begin position="181"/>
        <end position="196"/>
    </location>
</feature>
<feature type="region of interest" description="Disordered" evidence="1">
    <location>
        <begin position="117"/>
        <end position="299"/>
    </location>
</feature>
<feature type="compositionally biased region" description="Polar residues" evidence="1">
    <location>
        <begin position="197"/>
        <end position="207"/>
    </location>
</feature>
<evidence type="ECO:0000313" key="3">
    <source>
        <dbReference type="EMBL" id="KAJ3141941.1"/>
    </source>
</evidence>
<evidence type="ECO:0000256" key="2">
    <source>
        <dbReference type="SAM" id="Phobius"/>
    </source>
</evidence>
<evidence type="ECO:0000256" key="1">
    <source>
        <dbReference type="SAM" id="MobiDB-lite"/>
    </source>
</evidence>
<accession>A0AAD5T9U2</accession>
<reference evidence="3" key="1">
    <citation type="submission" date="2020-05" db="EMBL/GenBank/DDBJ databases">
        <title>Phylogenomic resolution of chytrid fungi.</title>
        <authorList>
            <person name="Stajich J.E."/>
            <person name="Amses K."/>
            <person name="Simmons R."/>
            <person name="Seto K."/>
            <person name="Myers J."/>
            <person name="Bonds A."/>
            <person name="Quandt C.A."/>
            <person name="Barry K."/>
            <person name="Liu P."/>
            <person name="Grigoriev I."/>
            <person name="Longcore J.E."/>
            <person name="James T.Y."/>
        </authorList>
    </citation>
    <scope>NUCLEOTIDE SEQUENCE</scope>
    <source>
        <strain evidence="3">JEL0513</strain>
    </source>
</reference>
<feature type="compositionally biased region" description="Low complexity" evidence="1">
    <location>
        <begin position="117"/>
        <end position="126"/>
    </location>
</feature>
<dbReference type="Proteomes" id="UP001211907">
    <property type="component" value="Unassembled WGS sequence"/>
</dbReference>
<keyword evidence="2" id="KW-0472">Membrane</keyword>
<feature type="transmembrane region" description="Helical" evidence="2">
    <location>
        <begin position="755"/>
        <end position="780"/>
    </location>
</feature>
<name>A0AAD5T9U2_9FUNG</name>
<protein>
    <submittedName>
        <fullName evidence="3">Uncharacterized protein</fullName>
    </submittedName>
</protein>
<organism evidence="3 4">
    <name type="scientific">Physocladia obscura</name>
    <dbReference type="NCBI Taxonomy" id="109957"/>
    <lineage>
        <taxon>Eukaryota</taxon>
        <taxon>Fungi</taxon>
        <taxon>Fungi incertae sedis</taxon>
        <taxon>Chytridiomycota</taxon>
        <taxon>Chytridiomycota incertae sedis</taxon>
        <taxon>Chytridiomycetes</taxon>
        <taxon>Chytridiales</taxon>
        <taxon>Chytriomycetaceae</taxon>
        <taxon>Physocladia</taxon>
    </lineage>
</organism>
<dbReference type="AlphaFoldDB" id="A0AAD5T9U2"/>
<feature type="compositionally biased region" description="Basic and acidic residues" evidence="1">
    <location>
        <begin position="266"/>
        <end position="278"/>
    </location>
</feature>
<feature type="transmembrane region" description="Helical" evidence="2">
    <location>
        <begin position="344"/>
        <end position="367"/>
    </location>
</feature>
<dbReference type="EMBL" id="JADGJH010000024">
    <property type="protein sequence ID" value="KAJ3141941.1"/>
    <property type="molecule type" value="Genomic_DNA"/>
</dbReference>
<feature type="compositionally biased region" description="Polar residues" evidence="1">
    <location>
        <begin position="127"/>
        <end position="138"/>
    </location>
</feature>
<evidence type="ECO:0000313" key="4">
    <source>
        <dbReference type="Proteomes" id="UP001211907"/>
    </source>
</evidence>
<feature type="transmembrane region" description="Helical" evidence="2">
    <location>
        <begin position="373"/>
        <end position="395"/>
    </location>
</feature>
<feature type="transmembrane region" description="Helical" evidence="2">
    <location>
        <begin position="438"/>
        <end position="458"/>
    </location>
</feature>
<feature type="compositionally biased region" description="Basic and acidic residues" evidence="1">
    <location>
        <begin position="249"/>
        <end position="258"/>
    </location>
</feature>